<feature type="transmembrane region" description="Helical" evidence="10">
    <location>
        <begin position="22"/>
        <end position="48"/>
    </location>
</feature>
<dbReference type="Proteomes" id="UP000015453">
    <property type="component" value="Unassembled WGS sequence"/>
</dbReference>
<comment type="similarity">
    <text evidence="8">Belongs to the major facilitator superfamily. Phosphate:H(+) symporter (TC 2.A.1.9) family.</text>
</comment>
<feature type="transmembrane region" description="Helical" evidence="10">
    <location>
        <begin position="377"/>
        <end position="396"/>
    </location>
</feature>
<comment type="catalytic activity">
    <reaction evidence="9">
        <text>phosphate(in) + H(+)(in) = phosphate(out) + H(+)(out)</text>
        <dbReference type="Rhea" id="RHEA:29939"/>
        <dbReference type="ChEBI" id="CHEBI:15378"/>
        <dbReference type="ChEBI" id="CHEBI:43474"/>
    </reaction>
    <physiologicalReaction direction="right-to-left" evidence="9">
        <dbReference type="Rhea" id="RHEA:29941"/>
    </physiologicalReaction>
</comment>
<evidence type="ECO:0000313" key="13">
    <source>
        <dbReference type="Proteomes" id="UP000015453"/>
    </source>
</evidence>
<feature type="transmembrane region" description="Helical" evidence="10">
    <location>
        <begin position="216"/>
        <end position="235"/>
    </location>
</feature>
<dbReference type="InterPro" id="IPR005828">
    <property type="entry name" value="MFS_sugar_transport-like"/>
</dbReference>
<keyword evidence="13" id="KW-1185">Reference proteome</keyword>
<dbReference type="OrthoDB" id="433512at2759"/>
<dbReference type="EMBL" id="AUSU01006271">
    <property type="protein sequence ID" value="EPS62255.1"/>
    <property type="molecule type" value="Genomic_DNA"/>
</dbReference>
<gene>
    <name evidence="12" type="ORF">M569_12534</name>
</gene>
<evidence type="ECO:0000313" key="12">
    <source>
        <dbReference type="EMBL" id="EPS62255.1"/>
    </source>
</evidence>
<dbReference type="Gene3D" id="1.20.1250.20">
    <property type="entry name" value="MFS general substrate transporter like domains"/>
    <property type="match status" value="2"/>
</dbReference>
<organism evidence="12 13">
    <name type="scientific">Genlisea aurea</name>
    <dbReference type="NCBI Taxonomy" id="192259"/>
    <lineage>
        <taxon>Eukaryota</taxon>
        <taxon>Viridiplantae</taxon>
        <taxon>Streptophyta</taxon>
        <taxon>Embryophyta</taxon>
        <taxon>Tracheophyta</taxon>
        <taxon>Spermatophyta</taxon>
        <taxon>Magnoliopsida</taxon>
        <taxon>eudicotyledons</taxon>
        <taxon>Gunneridae</taxon>
        <taxon>Pentapetalae</taxon>
        <taxon>asterids</taxon>
        <taxon>lamiids</taxon>
        <taxon>Lamiales</taxon>
        <taxon>Lentibulariaceae</taxon>
        <taxon>Genlisea</taxon>
    </lineage>
</organism>
<evidence type="ECO:0000256" key="8">
    <source>
        <dbReference type="ARBA" id="ARBA00044504"/>
    </source>
</evidence>
<comment type="caution">
    <text evidence="12">The sequence shown here is derived from an EMBL/GenBank/DDBJ whole genome shotgun (WGS) entry which is preliminary data.</text>
</comment>
<sequence length="529" mass="57274">FGAMAGENLKVLNALDVAKTQWYHFTAIVIAGMGFFTDAYDLFCISLVTKMLGRIYYHTPGSPKPGILPPNVSATINGVALCGTLAGQLFFGWLGDKLGRKKVYGITLMLMCICSIASGLSLGSTPGAVMATLAFFRFWLGFGIGGDYPLSATIMSEYANKKTRGAFIAAVFAMQGFGILAGGIFAMIVSSAFSAKFKAPAYEVDPEGSTVPEADYIWRIILMVGALPALLTYYWRLKMPETARYTALVAKNAKQAAADMSKVLQTEIEAVEEAQKQEEEGGEGKGYGLFSRDFMKRHGFHLLGTATTWLLLDIAFYSQNLFQKDIFSAVGWIPPAKTMNAIQEVYTIARAQTLIALCSTVPGYWFTVALIDVVGRFAIQLMGFFFMTVFMFALALPYNHWTKRDNRIGFVVIYSLTFFFANFGPNATTFVVPAEIFPARLRSTCHGISAAAGKLGAIIGAFGFLYLAQSPDPKKTDAGYPPGIGVKNSLIALGVINLLGMAFTFLVPEPKGKSLEDLSGENDGGGENV</sequence>
<feature type="non-terminal residue" evidence="12">
    <location>
        <position position="529"/>
    </location>
</feature>
<dbReference type="InterPro" id="IPR004738">
    <property type="entry name" value="Phos_permease"/>
</dbReference>
<dbReference type="PANTHER" id="PTHR24064">
    <property type="entry name" value="SOLUTE CARRIER FAMILY 22 MEMBER"/>
    <property type="match status" value="1"/>
</dbReference>
<feature type="transmembrane region" description="Helical" evidence="10">
    <location>
        <begin position="489"/>
        <end position="507"/>
    </location>
</feature>
<proteinExistence type="inferred from homology"/>
<protein>
    <recommendedName>
        <fullName evidence="11">Major facilitator superfamily (MFS) profile domain-containing protein</fullName>
    </recommendedName>
</protein>
<feature type="transmembrane region" description="Helical" evidence="10">
    <location>
        <begin position="166"/>
        <end position="189"/>
    </location>
</feature>
<feature type="transmembrane region" description="Helical" evidence="10">
    <location>
        <begin position="447"/>
        <end position="468"/>
    </location>
</feature>
<dbReference type="AlphaFoldDB" id="S8C5Z8"/>
<dbReference type="SUPFAM" id="SSF103473">
    <property type="entry name" value="MFS general substrate transporter"/>
    <property type="match status" value="1"/>
</dbReference>
<feature type="domain" description="Major facilitator superfamily (MFS) profile" evidence="11">
    <location>
        <begin position="27"/>
        <end position="512"/>
    </location>
</feature>
<evidence type="ECO:0000256" key="7">
    <source>
        <dbReference type="ARBA" id="ARBA00023136"/>
    </source>
</evidence>
<keyword evidence="6 10" id="KW-1133">Transmembrane helix</keyword>
<keyword evidence="2" id="KW-0813">Transport</keyword>
<feature type="non-terminal residue" evidence="12">
    <location>
        <position position="1"/>
    </location>
</feature>
<evidence type="ECO:0000256" key="3">
    <source>
        <dbReference type="ARBA" id="ARBA00022592"/>
    </source>
</evidence>
<reference evidence="12 13" key="1">
    <citation type="journal article" date="2013" name="BMC Genomics">
        <title>The miniature genome of a carnivorous plant Genlisea aurea contains a low number of genes and short non-coding sequences.</title>
        <authorList>
            <person name="Leushkin E.V."/>
            <person name="Sutormin R.A."/>
            <person name="Nabieva E.R."/>
            <person name="Penin A.A."/>
            <person name="Kondrashov A.S."/>
            <person name="Logacheva M.D."/>
        </authorList>
    </citation>
    <scope>NUCLEOTIDE SEQUENCE [LARGE SCALE GENOMIC DNA]</scope>
</reference>
<keyword evidence="5" id="KW-0769">Symport</keyword>
<feature type="transmembrane region" description="Helical" evidence="10">
    <location>
        <begin position="300"/>
        <end position="318"/>
    </location>
</feature>
<dbReference type="GO" id="GO:0005315">
    <property type="term" value="F:phosphate transmembrane transporter activity"/>
    <property type="evidence" value="ECO:0007669"/>
    <property type="project" value="InterPro"/>
</dbReference>
<evidence type="ECO:0000256" key="9">
    <source>
        <dbReference type="ARBA" id="ARBA00049011"/>
    </source>
</evidence>
<evidence type="ECO:0000256" key="10">
    <source>
        <dbReference type="SAM" id="Phobius"/>
    </source>
</evidence>
<comment type="subcellular location">
    <subcellularLocation>
        <location evidence="1">Membrane</location>
        <topology evidence="1">Multi-pass membrane protein</topology>
    </subcellularLocation>
</comment>
<keyword evidence="7 10" id="KW-0472">Membrane</keyword>
<dbReference type="Pfam" id="PF00083">
    <property type="entry name" value="Sugar_tr"/>
    <property type="match status" value="1"/>
</dbReference>
<evidence type="ECO:0000256" key="6">
    <source>
        <dbReference type="ARBA" id="ARBA00022989"/>
    </source>
</evidence>
<evidence type="ECO:0000256" key="1">
    <source>
        <dbReference type="ARBA" id="ARBA00004141"/>
    </source>
</evidence>
<dbReference type="GO" id="GO:0006817">
    <property type="term" value="P:phosphate ion transport"/>
    <property type="evidence" value="ECO:0007669"/>
    <property type="project" value="UniProtKB-KW"/>
</dbReference>
<dbReference type="NCBIfam" id="TIGR00887">
    <property type="entry name" value="2A0109"/>
    <property type="match status" value="1"/>
</dbReference>
<evidence type="ECO:0000256" key="2">
    <source>
        <dbReference type="ARBA" id="ARBA00022448"/>
    </source>
</evidence>
<feature type="transmembrane region" description="Helical" evidence="10">
    <location>
        <begin position="408"/>
        <end position="427"/>
    </location>
</feature>
<evidence type="ECO:0000256" key="5">
    <source>
        <dbReference type="ARBA" id="ARBA00022847"/>
    </source>
</evidence>
<dbReference type="GO" id="GO:0015293">
    <property type="term" value="F:symporter activity"/>
    <property type="evidence" value="ECO:0007669"/>
    <property type="project" value="UniProtKB-KW"/>
</dbReference>
<keyword evidence="4 10" id="KW-0812">Transmembrane</keyword>
<dbReference type="FunFam" id="1.20.1250.20:FF:000175">
    <property type="entry name" value="Inorganic phosphate transporter 1-6"/>
    <property type="match status" value="1"/>
</dbReference>
<evidence type="ECO:0000256" key="4">
    <source>
        <dbReference type="ARBA" id="ARBA00022692"/>
    </source>
</evidence>
<evidence type="ECO:0000259" key="11">
    <source>
        <dbReference type="PROSITE" id="PS50850"/>
    </source>
</evidence>
<dbReference type="GO" id="GO:0016020">
    <property type="term" value="C:membrane"/>
    <property type="evidence" value="ECO:0007669"/>
    <property type="project" value="UniProtKB-SubCell"/>
</dbReference>
<dbReference type="PROSITE" id="PS50850">
    <property type="entry name" value="MFS"/>
    <property type="match status" value="1"/>
</dbReference>
<name>S8C5Z8_9LAMI</name>
<dbReference type="InterPro" id="IPR020846">
    <property type="entry name" value="MFS_dom"/>
</dbReference>
<keyword evidence="3" id="KW-0592">Phosphate transport</keyword>
<dbReference type="InterPro" id="IPR036259">
    <property type="entry name" value="MFS_trans_sf"/>
</dbReference>
<feature type="transmembrane region" description="Helical" evidence="10">
    <location>
        <begin position="103"/>
        <end position="122"/>
    </location>
</feature>
<dbReference type="CDD" id="cd17364">
    <property type="entry name" value="MFS_PhT"/>
    <property type="match status" value="1"/>
</dbReference>
<accession>S8C5Z8</accession>